<organism evidence="1 2">
    <name type="scientific">Noviherbaspirillum pedocola</name>
    <dbReference type="NCBI Taxonomy" id="2801341"/>
    <lineage>
        <taxon>Bacteria</taxon>
        <taxon>Pseudomonadati</taxon>
        <taxon>Pseudomonadota</taxon>
        <taxon>Betaproteobacteria</taxon>
        <taxon>Burkholderiales</taxon>
        <taxon>Oxalobacteraceae</taxon>
        <taxon>Noviherbaspirillum</taxon>
    </lineage>
</organism>
<dbReference type="AlphaFoldDB" id="A0A934W796"/>
<comment type="caution">
    <text evidence="1">The sequence shown here is derived from an EMBL/GenBank/DDBJ whole genome shotgun (WGS) entry which is preliminary data.</text>
</comment>
<reference evidence="1" key="1">
    <citation type="submission" date="2021-01" db="EMBL/GenBank/DDBJ databases">
        <title>Genome sequence of strain Noviherbaspirillum sp. DKR-6.</title>
        <authorList>
            <person name="Chaudhary D.K."/>
        </authorList>
    </citation>
    <scope>NUCLEOTIDE SEQUENCE</scope>
    <source>
        <strain evidence="1">DKR-6</strain>
    </source>
</reference>
<dbReference type="EMBL" id="JAEPBG010000010">
    <property type="protein sequence ID" value="MBK4737157.1"/>
    <property type="molecule type" value="Genomic_DNA"/>
</dbReference>
<accession>A0A934W796</accession>
<name>A0A934W796_9BURK</name>
<dbReference type="Proteomes" id="UP000622890">
    <property type="component" value="Unassembled WGS sequence"/>
</dbReference>
<evidence type="ECO:0000313" key="1">
    <source>
        <dbReference type="EMBL" id="MBK4737157.1"/>
    </source>
</evidence>
<sequence length="161" mass="17868">MLVFPPIRGRKHSESRAASAALYKSLQDFTDHAGYFPHALPRIDACPEARCQDNTMSLGKLRCHYGVQAAAIRWARQRTQVHALSWHTHQNANAAQADPFHSRCILIACRTCMKRHALARCLVHAAFGNIATVFTGTGIAKRMTQGERHAAQRSVTSTKAH</sequence>
<evidence type="ECO:0000313" key="2">
    <source>
        <dbReference type="Proteomes" id="UP000622890"/>
    </source>
</evidence>
<proteinExistence type="predicted"/>
<dbReference type="RefSeq" id="WP_200595218.1">
    <property type="nucleotide sequence ID" value="NZ_JAEPBG010000010.1"/>
</dbReference>
<keyword evidence="2" id="KW-1185">Reference proteome</keyword>
<protein>
    <submittedName>
        <fullName evidence="1">Uncharacterized protein</fullName>
    </submittedName>
</protein>
<gene>
    <name evidence="1" type="ORF">JJB74_21255</name>
</gene>